<evidence type="ECO:0000256" key="1">
    <source>
        <dbReference type="SAM" id="MobiDB-lite"/>
    </source>
</evidence>
<feature type="compositionally biased region" description="Low complexity" evidence="1">
    <location>
        <begin position="73"/>
        <end position="103"/>
    </location>
</feature>
<feature type="compositionally biased region" description="Basic residues" evidence="1">
    <location>
        <begin position="159"/>
        <end position="173"/>
    </location>
</feature>
<dbReference type="Proteomes" id="UP000694888">
    <property type="component" value="Unplaced"/>
</dbReference>
<organism evidence="2 3">
    <name type="scientific">Aplysia californica</name>
    <name type="common">California sea hare</name>
    <dbReference type="NCBI Taxonomy" id="6500"/>
    <lineage>
        <taxon>Eukaryota</taxon>
        <taxon>Metazoa</taxon>
        <taxon>Spiralia</taxon>
        <taxon>Lophotrochozoa</taxon>
        <taxon>Mollusca</taxon>
        <taxon>Gastropoda</taxon>
        <taxon>Heterobranchia</taxon>
        <taxon>Euthyneura</taxon>
        <taxon>Tectipleura</taxon>
        <taxon>Aplysiida</taxon>
        <taxon>Aplysioidea</taxon>
        <taxon>Aplysiidae</taxon>
        <taxon>Aplysia</taxon>
    </lineage>
</organism>
<feature type="compositionally biased region" description="Polar residues" evidence="1">
    <location>
        <begin position="121"/>
        <end position="147"/>
    </location>
</feature>
<feature type="region of interest" description="Disordered" evidence="1">
    <location>
        <begin position="297"/>
        <end position="329"/>
    </location>
</feature>
<sequence>MMKLYRPLCSDVTLRLAVDISPDYDEEDDDDEEPKFPFLNDNGNDGSYGADGEGSNPPGMKNAAAEKSKTYKSFSSAISPSSSPSPSSSSAPSSSSSSASSSPYHAARITTQAGGGCNGSDHINQNSGGGTNNRRGISDTSGVSGATRNLNQANKISHLHGHHHHHHNTHYHNNHGGCSFYSRQNTPDKTAKDIYNHEHVLSGDVSSEDFQKVPLDSEFKRTVEEDGYDFKEVSLFDEIENTETSTSLYDELEHNGNNNVAHHYGRSPLRGGDGRDHYRDAELSCCFKDASRLDNHAVKKKKRGSSGGKLLEGTHNHGDREGGTVTRDYANGCNKRRRRLAKEGVGKGEEGCSDENVTDDEEDDEDFDEVAAAQSNDDIMEDDLVDVEDDVEEEEDDDDDLSIMEFDPTCVVQAPEELPIDLDEDIDVVDKQVMSESMVTSFFGE</sequence>
<feature type="region of interest" description="Disordered" evidence="1">
    <location>
        <begin position="21"/>
        <end position="147"/>
    </location>
</feature>
<gene>
    <name evidence="3" type="primary">LOC101864315</name>
</gene>
<keyword evidence="2" id="KW-1185">Reference proteome</keyword>
<evidence type="ECO:0000313" key="3">
    <source>
        <dbReference type="RefSeq" id="XP_012940667.1"/>
    </source>
</evidence>
<accession>A0ABM1A4G7</accession>
<dbReference type="GeneID" id="101864315"/>
<reference evidence="3" key="1">
    <citation type="submission" date="2025-08" db="UniProtKB">
        <authorList>
            <consortium name="RefSeq"/>
        </authorList>
    </citation>
    <scope>IDENTIFICATION</scope>
</reference>
<feature type="compositionally biased region" description="Basic and acidic residues" evidence="1">
    <location>
        <begin position="312"/>
        <end position="322"/>
    </location>
</feature>
<feature type="region of interest" description="Disordered" evidence="1">
    <location>
        <begin position="341"/>
        <end position="383"/>
    </location>
</feature>
<dbReference type="RefSeq" id="XP_012940667.1">
    <property type="nucleotide sequence ID" value="XM_013085213.2"/>
</dbReference>
<feature type="compositionally biased region" description="Acidic residues" evidence="1">
    <location>
        <begin position="22"/>
        <end position="33"/>
    </location>
</feature>
<feature type="non-terminal residue" evidence="3">
    <location>
        <position position="445"/>
    </location>
</feature>
<proteinExistence type="predicted"/>
<evidence type="ECO:0000313" key="2">
    <source>
        <dbReference type="Proteomes" id="UP000694888"/>
    </source>
</evidence>
<feature type="region of interest" description="Disordered" evidence="1">
    <location>
        <begin position="159"/>
        <end position="184"/>
    </location>
</feature>
<feature type="compositionally biased region" description="Acidic residues" evidence="1">
    <location>
        <begin position="351"/>
        <end position="369"/>
    </location>
</feature>
<protein>
    <submittedName>
        <fullName evidence="3">SKI family transcriptional corepressor 2</fullName>
    </submittedName>
</protein>
<feature type="compositionally biased region" description="Basic and acidic residues" evidence="1">
    <location>
        <begin position="341"/>
        <end position="350"/>
    </location>
</feature>
<name>A0ABM1A4G7_APLCA</name>